<evidence type="ECO:0000313" key="1">
    <source>
        <dbReference type="EMBL" id="MDR9899105.1"/>
    </source>
</evidence>
<name>A0AAP5MBC5_9CYAN</name>
<sequence length="66" mass="7006">MATPGGVYEKVISNAQEAKALDSRLIGVTPHNEGEAVFIAYISILSVVVSSNTAIAIERSPDMLFI</sequence>
<keyword evidence="2" id="KW-1185">Reference proteome</keyword>
<dbReference type="RefSeq" id="WP_208341161.1">
    <property type="nucleotide sequence ID" value="NZ_CAWQFN010000796.1"/>
</dbReference>
<protein>
    <submittedName>
        <fullName evidence="1">Uncharacterized protein</fullName>
    </submittedName>
</protein>
<dbReference type="AlphaFoldDB" id="A0AAP5MBC5"/>
<evidence type="ECO:0000313" key="2">
    <source>
        <dbReference type="Proteomes" id="UP000667802"/>
    </source>
</evidence>
<dbReference type="Proteomes" id="UP000667802">
    <property type="component" value="Unassembled WGS sequence"/>
</dbReference>
<organism evidence="1 2">
    <name type="scientific">Aetokthonos hydrillicola Thurmond2011</name>
    <dbReference type="NCBI Taxonomy" id="2712845"/>
    <lineage>
        <taxon>Bacteria</taxon>
        <taxon>Bacillati</taxon>
        <taxon>Cyanobacteriota</taxon>
        <taxon>Cyanophyceae</taxon>
        <taxon>Nostocales</taxon>
        <taxon>Hapalosiphonaceae</taxon>
        <taxon>Aetokthonos</taxon>
    </lineage>
</organism>
<dbReference type="EMBL" id="JAALHA020000022">
    <property type="protein sequence ID" value="MDR9899105.1"/>
    <property type="molecule type" value="Genomic_DNA"/>
</dbReference>
<reference evidence="2" key="1">
    <citation type="journal article" date="2021" name="Science">
        <title>Hunting the eagle killer: A cyanobacterial neurotoxin causes vacuolar myelinopathy.</title>
        <authorList>
            <person name="Breinlinger S."/>
            <person name="Phillips T.J."/>
            <person name="Haram B.N."/>
            <person name="Mares J."/>
            <person name="Martinez Yerena J.A."/>
            <person name="Hrouzek P."/>
            <person name="Sobotka R."/>
            <person name="Henderson W.M."/>
            <person name="Schmieder P."/>
            <person name="Williams S.M."/>
            <person name="Lauderdale J.D."/>
            <person name="Wilde H.D."/>
            <person name="Gerrin W."/>
            <person name="Kust A."/>
            <person name="Washington J.W."/>
            <person name="Wagner C."/>
            <person name="Geier B."/>
            <person name="Liebeke M."/>
            <person name="Enke H."/>
            <person name="Niedermeyer T.H.J."/>
            <person name="Wilde S.B."/>
        </authorList>
    </citation>
    <scope>NUCLEOTIDE SEQUENCE [LARGE SCALE GENOMIC DNA]</scope>
    <source>
        <strain evidence="2">Thurmond2011</strain>
    </source>
</reference>
<gene>
    <name evidence="1" type="ORF">G7B40_031765</name>
</gene>
<comment type="caution">
    <text evidence="1">The sequence shown here is derived from an EMBL/GenBank/DDBJ whole genome shotgun (WGS) entry which is preliminary data.</text>
</comment>
<accession>A0AAP5MBC5</accession>
<proteinExistence type="predicted"/>